<keyword evidence="1" id="KW-0378">Hydrolase</keyword>
<dbReference type="InterPro" id="IPR027417">
    <property type="entry name" value="P-loop_NTPase"/>
</dbReference>
<dbReference type="InterPro" id="IPR003593">
    <property type="entry name" value="AAA+_ATPase"/>
</dbReference>
<dbReference type="Proteomes" id="UP001165060">
    <property type="component" value="Unassembled WGS sequence"/>
</dbReference>
<proteinExistence type="inferred from homology"/>
<keyword evidence="1" id="KW-0653">Protein transport</keyword>
<keyword evidence="1" id="KW-0067">ATP-binding</keyword>
<feature type="compositionally biased region" description="Low complexity" evidence="2">
    <location>
        <begin position="143"/>
        <end position="159"/>
    </location>
</feature>
<evidence type="ECO:0000256" key="1">
    <source>
        <dbReference type="RuleBase" id="RU367045"/>
    </source>
</evidence>
<keyword evidence="1" id="KW-0813">Transport</keyword>
<keyword evidence="1" id="KW-0547">Nucleotide-binding</keyword>
<evidence type="ECO:0000313" key="4">
    <source>
        <dbReference type="EMBL" id="GMI24293.1"/>
    </source>
</evidence>
<keyword evidence="1" id="KW-0931">ER-Golgi transport</keyword>
<feature type="region of interest" description="Disordered" evidence="2">
    <location>
        <begin position="95"/>
        <end position="114"/>
    </location>
</feature>
<reference evidence="4 5" key="1">
    <citation type="journal article" date="2023" name="Commun. Biol.">
        <title>Genome analysis of Parmales, the sister group of diatoms, reveals the evolutionary specialization of diatoms from phago-mixotrophs to photoautotrophs.</title>
        <authorList>
            <person name="Ban H."/>
            <person name="Sato S."/>
            <person name="Yoshikawa S."/>
            <person name="Yamada K."/>
            <person name="Nakamura Y."/>
            <person name="Ichinomiya M."/>
            <person name="Sato N."/>
            <person name="Blanc-Mathieu R."/>
            <person name="Endo H."/>
            <person name="Kuwata A."/>
            <person name="Ogata H."/>
        </authorList>
    </citation>
    <scope>NUCLEOTIDE SEQUENCE [LARGE SCALE GENOMIC DNA]</scope>
</reference>
<name>A0ABQ6MDI5_9STRA</name>
<feature type="domain" description="AAA+ ATPase" evidence="3">
    <location>
        <begin position="204"/>
        <end position="356"/>
    </location>
</feature>
<comment type="caution">
    <text evidence="4">The sequence shown here is derived from an EMBL/GenBank/DDBJ whole genome shotgun (WGS) entry which is preliminary data.</text>
</comment>
<dbReference type="InterPro" id="IPR039812">
    <property type="entry name" value="Vesicle-fus_ATPase"/>
</dbReference>
<feature type="non-terminal residue" evidence="4">
    <location>
        <position position="1"/>
    </location>
</feature>
<organism evidence="4 5">
    <name type="scientific">Tetraparma gracilis</name>
    <dbReference type="NCBI Taxonomy" id="2962635"/>
    <lineage>
        <taxon>Eukaryota</taxon>
        <taxon>Sar</taxon>
        <taxon>Stramenopiles</taxon>
        <taxon>Ochrophyta</taxon>
        <taxon>Bolidophyceae</taxon>
        <taxon>Parmales</taxon>
        <taxon>Triparmaceae</taxon>
        <taxon>Tetraparma</taxon>
    </lineage>
</organism>
<accession>A0ABQ6MDI5</accession>
<feature type="region of interest" description="Disordered" evidence="2">
    <location>
        <begin position="1"/>
        <end position="28"/>
    </location>
</feature>
<comment type="subcellular location">
    <subcellularLocation>
        <location evidence="1">Cytoplasm</location>
    </subcellularLocation>
</comment>
<dbReference type="PANTHER" id="PTHR23078">
    <property type="entry name" value="VESICULAR-FUSION PROTEIN NSF"/>
    <property type="match status" value="1"/>
</dbReference>
<dbReference type="PANTHER" id="PTHR23078:SF2">
    <property type="entry name" value="VESICLE-FUSING ATPASE"/>
    <property type="match status" value="1"/>
</dbReference>
<dbReference type="Gene3D" id="3.40.50.300">
    <property type="entry name" value="P-loop containing nucleotide triphosphate hydrolases"/>
    <property type="match status" value="1"/>
</dbReference>
<gene>
    <name evidence="4" type="ORF">TeGR_g8372</name>
</gene>
<sequence>SPPLPPLRPGPASSRLFSAPPPPSAADAASLLSSLDASLDSYITTGLASSITSARAALDGLRGSPSYEKGLAMCAAAGVEWDGEDAHVEKVGDRRVEYEREGGGAAKDRGKWENSRAAELAELGTKGALEPKPGRSGPPKRVPLPSAAPGSSSPPSSLLSAYSSFSPASLSVGGQLPQLLSLKNRVLLPLLTPASLQRSLGLAAPRGCVLHGEPGTGKTLLAGRLARLISPGRPATFVRGPDVVDKFLGATEANLRGIFLEPPAPREGYEDADPAPFHVVILDEFDALARPRTASDSDTGVARDSVVNQLLTLLDPATPLPAPTFVVAVTNRLSLIEPALLRPGRLEVKVEMTAPGSAGERREIFEVHTGRMRRSGKLDAGGEDPADLLLRLAERSGGFTGADIAGVVREGAAGALRRAVEGCGGREGDIDRLCVVTAGDLEEAVERRRGEKEREGTAVTEK</sequence>
<evidence type="ECO:0000313" key="5">
    <source>
        <dbReference type="Proteomes" id="UP001165060"/>
    </source>
</evidence>
<protein>
    <recommendedName>
        <fullName evidence="1">Vesicle-fusing ATPase</fullName>
        <ecNumber evidence="1">3.6.4.6</ecNumber>
    </recommendedName>
</protein>
<dbReference type="Pfam" id="PF17862">
    <property type="entry name" value="AAA_lid_3"/>
    <property type="match status" value="1"/>
</dbReference>
<keyword evidence="5" id="KW-1185">Reference proteome</keyword>
<dbReference type="EC" id="3.6.4.6" evidence="1"/>
<feature type="region of interest" description="Disordered" evidence="2">
    <location>
        <begin position="122"/>
        <end position="159"/>
    </location>
</feature>
<dbReference type="InterPro" id="IPR003959">
    <property type="entry name" value="ATPase_AAA_core"/>
</dbReference>
<comment type="function">
    <text evidence="1">Required for vesicle-mediated transport. Catalyzes the fusion of transport vesicles within the Golgi cisternae. Is also required for transport from the endoplasmic reticulum to the Golgi stack. Seems to function as a fusion protein required for the delivery of cargo proteins to all compartments of the Golgi stack independent of vesicle origin.</text>
</comment>
<dbReference type="Gene3D" id="1.10.8.60">
    <property type="match status" value="1"/>
</dbReference>
<dbReference type="EMBL" id="BRYB01001376">
    <property type="protein sequence ID" value="GMI24293.1"/>
    <property type="molecule type" value="Genomic_DNA"/>
</dbReference>
<keyword evidence="1" id="KW-0479">Metal-binding</keyword>
<keyword evidence="1" id="KW-0460">Magnesium</keyword>
<dbReference type="Pfam" id="PF00004">
    <property type="entry name" value="AAA"/>
    <property type="match status" value="1"/>
</dbReference>
<evidence type="ECO:0000259" key="3">
    <source>
        <dbReference type="SMART" id="SM00382"/>
    </source>
</evidence>
<comment type="cofactor">
    <cofactor evidence="1">
        <name>Mg(2+)</name>
        <dbReference type="ChEBI" id="CHEBI:18420"/>
    </cofactor>
    <text evidence="1">Binds 1 Mg(2+) ion per subunit.</text>
</comment>
<keyword evidence="1" id="KW-0963">Cytoplasm</keyword>
<dbReference type="SMART" id="SM00382">
    <property type="entry name" value="AAA"/>
    <property type="match status" value="1"/>
</dbReference>
<comment type="catalytic activity">
    <reaction evidence="1">
        <text>ATP + H2O = ADP + phosphate + H(+)</text>
        <dbReference type="Rhea" id="RHEA:13065"/>
        <dbReference type="ChEBI" id="CHEBI:15377"/>
        <dbReference type="ChEBI" id="CHEBI:15378"/>
        <dbReference type="ChEBI" id="CHEBI:30616"/>
        <dbReference type="ChEBI" id="CHEBI:43474"/>
        <dbReference type="ChEBI" id="CHEBI:456216"/>
        <dbReference type="EC" id="3.6.4.6"/>
    </reaction>
</comment>
<dbReference type="SUPFAM" id="SSF52540">
    <property type="entry name" value="P-loop containing nucleoside triphosphate hydrolases"/>
    <property type="match status" value="1"/>
</dbReference>
<comment type="similarity">
    <text evidence="1">Belongs to the AAA ATPase family.</text>
</comment>
<dbReference type="InterPro" id="IPR041569">
    <property type="entry name" value="AAA_lid_3"/>
</dbReference>
<evidence type="ECO:0000256" key="2">
    <source>
        <dbReference type="SAM" id="MobiDB-lite"/>
    </source>
</evidence>